<dbReference type="SUPFAM" id="SSF48350">
    <property type="entry name" value="GTPase activation domain, GAP"/>
    <property type="match status" value="1"/>
</dbReference>
<feature type="domain" description="Rho-GAP" evidence="4">
    <location>
        <begin position="42"/>
        <end position="85"/>
    </location>
</feature>
<protein>
    <recommendedName>
        <fullName evidence="4">Rho-GAP domain-containing protein</fullName>
    </recommendedName>
</protein>
<dbReference type="PANTHER" id="PTHR46184">
    <property type="entry name" value="UNCONVENTIONAL MYOSIN-IXB-LIKE PROTEIN"/>
    <property type="match status" value="1"/>
</dbReference>
<comment type="caution">
    <text evidence="5">The sequence shown here is derived from an EMBL/GenBank/DDBJ whole genome shotgun (WGS) entry which is preliminary data.</text>
</comment>
<feature type="region of interest" description="Disordered" evidence="3">
    <location>
        <begin position="199"/>
        <end position="310"/>
    </location>
</feature>
<evidence type="ECO:0000313" key="6">
    <source>
        <dbReference type="Proteomes" id="UP001434883"/>
    </source>
</evidence>
<dbReference type="InterPro" id="IPR008936">
    <property type="entry name" value="Rho_GTPase_activation_prot"/>
</dbReference>
<dbReference type="Pfam" id="PF00620">
    <property type="entry name" value="RhoGAP"/>
    <property type="match status" value="1"/>
</dbReference>
<evidence type="ECO:0000256" key="3">
    <source>
        <dbReference type="SAM" id="MobiDB-lite"/>
    </source>
</evidence>
<keyword evidence="2" id="KW-0963">Cytoplasm</keyword>
<sequence>MRSMPMLLTAAAFVGPQNDEEVAGHHFGVRVCHLVSEKNPVPMVLEIMLEHVEMHGLYTEGIYRKSGAANRMKELHQRLETANMQCLSPSWKGHFVPERFYVEPLGAPRVIEPVPLTRSRSSLSTPEPDPPLFIALSHCRHLPLRFSAPNKGVVVRIIQLSGEVRMSSYLFPYNNVGLFSLSSSSFILREELAFRLPEMEQPGSDQENLDSEASLSSESLLDEQQQRSSAHSSEPEGHSGVQLRRHRPVFTVKPSDLAQRPKAPGGRPPLGNLTPSSSTSSLSSCASTASETSNTSFRHPLQRRNPIIPDTVKLPQGIVPQQAATSSRQTFPPIENRTLACLIRKRDQPGRRKDSTQSLYLDNPECGLLLHFASCPPSASSSSSSIATATLQQKDIEAPKGHRRFSDPDIPYMDDDV</sequence>
<keyword evidence="6" id="KW-1185">Reference proteome</keyword>
<organism evidence="5 6">
    <name type="scientific">Xenoophorus captivus</name>
    <dbReference type="NCBI Taxonomy" id="1517983"/>
    <lineage>
        <taxon>Eukaryota</taxon>
        <taxon>Metazoa</taxon>
        <taxon>Chordata</taxon>
        <taxon>Craniata</taxon>
        <taxon>Vertebrata</taxon>
        <taxon>Euteleostomi</taxon>
        <taxon>Actinopterygii</taxon>
        <taxon>Neopterygii</taxon>
        <taxon>Teleostei</taxon>
        <taxon>Neoteleostei</taxon>
        <taxon>Acanthomorphata</taxon>
        <taxon>Ovalentaria</taxon>
        <taxon>Atherinomorphae</taxon>
        <taxon>Cyprinodontiformes</taxon>
        <taxon>Goodeidae</taxon>
        <taxon>Xenoophorus</taxon>
    </lineage>
</organism>
<evidence type="ECO:0000256" key="2">
    <source>
        <dbReference type="ARBA" id="ARBA00022490"/>
    </source>
</evidence>
<evidence type="ECO:0000259" key="4">
    <source>
        <dbReference type="Pfam" id="PF00620"/>
    </source>
</evidence>
<evidence type="ECO:0000313" key="5">
    <source>
        <dbReference type="EMBL" id="MEQ2217068.1"/>
    </source>
</evidence>
<evidence type="ECO:0000256" key="1">
    <source>
        <dbReference type="ARBA" id="ARBA00004496"/>
    </source>
</evidence>
<feature type="region of interest" description="Disordered" evidence="3">
    <location>
        <begin position="376"/>
        <end position="417"/>
    </location>
</feature>
<dbReference type="InterPro" id="IPR046987">
    <property type="entry name" value="Myo9"/>
</dbReference>
<dbReference type="InterPro" id="IPR000198">
    <property type="entry name" value="RhoGAP_dom"/>
</dbReference>
<feature type="compositionally biased region" description="Low complexity" evidence="3">
    <location>
        <begin position="211"/>
        <end position="229"/>
    </location>
</feature>
<proteinExistence type="predicted"/>
<feature type="compositionally biased region" description="Low complexity" evidence="3">
    <location>
        <begin position="376"/>
        <end position="385"/>
    </location>
</feature>
<reference evidence="5 6" key="1">
    <citation type="submission" date="2021-06" db="EMBL/GenBank/DDBJ databases">
        <authorList>
            <person name="Palmer J.M."/>
        </authorList>
    </citation>
    <scope>NUCLEOTIDE SEQUENCE [LARGE SCALE GENOMIC DNA]</scope>
    <source>
        <strain evidence="5 6">XC_2019</strain>
        <tissue evidence="5">Muscle</tissue>
    </source>
</reference>
<accession>A0ABV0S9A7</accession>
<dbReference type="Proteomes" id="UP001434883">
    <property type="component" value="Unassembled WGS sequence"/>
</dbReference>
<name>A0ABV0S9A7_9TELE</name>
<feature type="compositionally biased region" description="Basic and acidic residues" evidence="3">
    <location>
        <begin position="394"/>
        <end position="407"/>
    </location>
</feature>
<dbReference type="Gene3D" id="1.10.555.10">
    <property type="entry name" value="Rho GTPase activation protein"/>
    <property type="match status" value="1"/>
</dbReference>
<dbReference type="PANTHER" id="PTHR46184:SF2">
    <property type="entry name" value="UNCONVENTIONAL MYOSIN-IXB"/>
    <property type="match status" value="1"/>
</dbReference>
<comment type="subcellular location">
    <subcellularLocation>
        <location evidence="1">Cytoplasm</location>
    </subcellularLocation>
</comment>
<gene>
    <name evidence="5" type="ORF">XENOCAPTIV_011283</name>
</gene>
<feature type="compositionally biased region" description="Low complexity" evidence="3">
    <location>
        <begin position="274"/>
        <end position="296"/>
    </location>
</feature>
<dbReference type="EMBL" id="JAHRIN010075645">
    <property type="protein sequence ID" value="MEQ2217068.1"/>
    <property type="molecule type" value="Genomic_DNA"/>
</dbReference>